<organism evidence="9 10">
    <name type="scientific">Inconstantimicrobium porci</name>
    <dbReference type="NCBI Taxonomy" id="2652291"/>
    <lineage>
        <taxon>Bacteria</taxon>
        <taxon>Bacillati</taxon>
        <taxon>Bacillota</taxon>
        <taxon>Clostridia</taxon>
        <taxon>Eubacteriales</taxon>
        <taxon>Clostridiaceae</taxon>
        <taxon>Inconstantimicrobium</taxon>
    </lineage>
</organism>
<keyword evidence="5 7" id="KW-0472">Membrane</keyword>
<dbReference type="RefSeq" id="WP_154530244.1">
    <property type="nucleotide sequence ID" value="NZ_VULX01000002.1"/>
</dbReference>
<keyword evidence="3 7" id="KW-0812">Transmembrane</keyword>
<keyword evidence="10" id="KW-1185">Reference proteome</keyword>
<dbReference type="InterPro" id="IPR050250">
    <property type="entry name" value="Macrolide_Exporter_MacB"/>
</dbReference>
<evidence type="ECO:0000256" key="6">
    <source>
        <dbReference type="ARBA" id="ARBA00038076"/>
    </source>
</evidence>
<dbReference type="PANTHER" id="PTHR30572:SF4">
    <property type="entry name" value="ABC TRANSPORTER PERMEASE YTRF"/>
    <property type="match status" value="1"/>
</dbReference>
<dbReference type="GO" id="GO:0022857">
    <property type="term" value="F:transmembrane transporter activity"/>
    <property type="evidence" value="ECO:0007669"/>
    <property type="project" value="TreeGrafter"/>
</dbReference>
<sequence length="340" mass="39071">MIKKNIYLIIIFIAVSFFSATTVYLIQKDISINSFGNDFLSFDAVNFRINVNGDENLKNHLTNINDDYLLLTKEDANMARAIYLKGKLKRIPPIVKGRFFNENDFCKGNKFIVIGKELQGNIEKKNGENYYYLNNDYYKVIGVIGDSKEESYYDYRIYYNLDYYMKKDSTIMTDDMTIDAAANTKKIFSNIVSQYKNDDITVNELPPRYESPLSDKLKNSYKEIVADMLKVIALLVINILLITSYWIKKRIKEIAIKRSMGATRVRISLEILLELSLTSILSFVAGYVIFLAVTYAADGYVHLYFATMICVFLITFFSGLISAIVPIIKAVKVQPAEMMR</sequence>
<dbReference type="AlphaFoldDB" id="A0A7X2MWI3"/>
<feature type="transmembrane region" description="Helical" evidence="7">
    <location>
        <begin position="228"/>
        <end position="247"/>
    </location>
</feature>
<evidence type="ECO:0000313" key="9">
    <source>
        <dbReference type="EMBL" id="MSR90356.1"/>
    </source>
</evidence>
<evidence type="ECO:0000256" key="4">
    <source>
        <dbReference type="ARBA" id="ARBA00022989"/>
    </source>
</evidence>
<evidence type="ECO:0000256" key="2">
    <source>
        <dbReference type="ARBA" id="ARBA00022475"/>
    </source>
</evidence>
<comment type="caution">
    <text evidence="9">The sequence shown here is derived from an EMBL/GenBank/DDBJ whole genome shotgun (WGS) entry which is preliminary data.</text>
</comment>
<comment type="subcellular location">
    <subcellularLocation>
        <location evidence="1">Cell membrane</location>
        <topology evidence="1">Multi-pass membrane protein</topology>
    </subcellularLocation>
</comment>
<gene>
    <name evidence="9" type="ORF">FYJ33_02735</name>
</gene>
<keyword evidence="2" id="KW-1003">Cell membrane</keyword>
<feature type="transmembrane region" description="Helical" evidence="7">
    <location>
        <begin position="303"/>
        <end position="331"/>
    </location>
</feature>
<accession>A0A7X2MWI3</accession>
<dbReference type="PANTHER" id="PTHR30572">
    <property type="entry name" value="MEMBRANE COMPONENT OF TRANSPORTER-RELATED"/>
    <property type="match status" value="1"/>
</dbReference>
<proteinExistence type="inferred from homology"/>
<dbReference type="Pfam" id="PF02687">
    <property type="entry name" value="FtsX"/>
    <property type="match status" value="1"/>
</dbReference>
<name>A0A7X2MWI3_9CLOT</name>
<feature type="domain" description="ABC3 transporter permease C-terminal" evidence="8">
    <location>
        <begin position="230"/>
        <end position="335"/>
    </location>
</feature>
<dbReference type="Proteomes" id="UP000460287">
    <property type="component" value="Unassembled WGS sequence"/>
</dbReference>
<dbReference type="InterPro" id="IPR003838">
    <property type="entry name" value="ABC3_permease_C"/>
</dbReference>
<feature type="transmembrane region" description="Helical" evidence="7">
    <location>
        <begin position="7"/>
        <end position="26"/>
    </location>
</feature>
<evidence type="ECO:0000256" key="7">
    <source>
        <dbReference type="SAM" id="Phobius"/>
    </source>
</evidence>
<comment type="similarity">
    <text evidence="6">Belongs to the ABC-4 integral membrane protein family.</text>
</comment>
<evidence type="ECO:0000313" key="10">
    <source>
        <dbReference type="Proteomes" id="UP000460287"/>
    </source>
</evidence>
<evidence type="ECO:0000256" key="5">
    <source>
        <dbReference type="ARBA" id="ARBA00023136"/>
    </source>
</evidence>
<dbReference type="GO" id="GO:0005886">
    <property type="term" value="C:plasma membrane"/>
    <property type="evidence" value="ECO:0007669"/>
    <property type="project" value="UniProtKB-SubCell"/>
</dbReference>
<feature type="transmembrane region" description="Helical" evidence="7">
    <location>
        <begin position="267"/>
        <end position="297"/>
    </location>
</feature>
<keyword evidence="4 7" id="KW-1133">Transmembrane helix</keyword>
<evidence type="ECO:0000256" key="1">
    <source>
        <dbReference type="ARBA" id="ARBA00004651"/>
    </source>
</evidence>
<protein>
    <submittedName>
        <fullName evidence="9">ABC transporter permease</fullName>
    </submittedName>
</protein>
<reference evidence="9 10" key="1">
    <citation type="submission" date="2019-08" db="EMBL/GenBank/DDBJ databases">
        <title>In-depth cultivation of the pig gut microbiome towards novel bacterial diversity and tailored functional studies.</title>
        <authorList>
            <person name="Wylensek D."/>
            <person name="Hitch T.C.A."/>
            <person name="Clavel T."/>
        </authorList>
    </citation>
    <scope>NUCLEOTIDE SEQUENCE [LARGE SCALE GENOMIC DNA]</scope>
    <source>
        <strain evidence="9 10">WCA-383-APC-5B</strain>
    </source>
</reference>
<evidence type="ECO:0000256" key="3">
    <source>
        <dbReference type="ARBA" id="ARBA00022692"/>
    </source>
</evidence>
<dbReference type="EMBL" id="VULX01000002">
    <property type="protein sequence ID" value="MSR90356.1"/>
    <property type="molecule type" value="Genomic_DNA"/>
</dbReference>
<evidence type="ECO:0000259" key="8">
    <source>
        <dbReference type="Pfam" id="PF02687"/>
    </source>
</evidence>